<dbReference type="PROSITE" id="PS51783">
    <property type="entry name" value="PH_BEACH"/>
    <property type="match status" value="1"/>
</dbReference>
<dbReference type="PANTHER" id="PTHR13743:SF123">
    <property type="entry name" value="PROTEIN FAN"/>
    <property type="match status" value="1"/>
</dbReference>
<protein>
    <recommendedName>
        <fullName evidence="9">PH domain-containing protein</fullName>
    </recommendedName>
</protein>
<evidence type="ECO:0000256" key="3">
    <source>
        <dbReference type="PROSITE-ProRule" id="PRU00221"/>
    </source>
</evidence>
<dbReference type="EMBL" id="JAENGY010000133">
    <property type="protein sequence ID" value="KAG6972456.1"/>
    <property type="molecule type" value="Genomic_DNA"/>
</dbReference>
<feature type="domain" description="BEACH-type PH" evidence="6">
    <location>
        <begin position="558"/>
        <end position="654"/>
    </location>
</feature>
<dbReference type="InterPro" id="IPR000409">
    <property type="entry name" value="BEACH_dom"/>
</dbReference>
<keyword evidence="2" id="KW-0677">Repeat</keyword>
<name>A0A8J5J416_9STRA</name>
<dbReference type="SMART" id="SM01026">
    <property type="entry name" value="Beach"/>
    <property type="match status" value="1"/>
</dbReference>
<organism evidence="7 8">
    <name type="scientific">Phytophthora aleatoria</name>
    <dbReference type="NCBI Taxonomy" id="2496075"/>
    <lineage>
        <taxon>Eukaryota</taxon>
        <taxon>Sar</taxon>
        <taxon>Stramenopiles</taxon>
        <taxon>Oomycota</taxon>
        <taxon>Peronosporomycetes</taxon>
        <taxon>Peronosporales</taxon>
        <taxon>Peronosporaceae</taxon>
        <taxon>Phytophthora</taxon>
    </lineage>
</organism>
<dbReference type="Pfam" id="PF25400">
    <property type="entry name" value="PH_FAN"/>
    <property type="match status" value="1"/>
</dbReference>
<feature type="repeat" description="WD" evidence="3">
    <location>
        <begin position="1175"/>
        <end position="1214"/>
    </location>
</feature>
<comment type="caution">
    <text evidence="7">The sequence shown here is derived from an EMBL/GenBank/DDBJ whole genome shotgun (WGS) entry which is preliminary data.</text>
</comment>
<evidence type="ECO:0000313" key="7">
    <source>
        <dbReference type="EMBL" id="KAG6972456.1"/>
    </source>
</evidence>
<dbReference type="Pfam" id="PF00400">
    <property type="entry name" value="WD40"/>
    <property type="match status" value="5"/>
</dbReference>
<proteinExistence type="predicted"/>
<dbReference type="CDD" id="cd00200">
    <property type="entry name" value="WD40"/>
    <property type="match status" value="1"/>
</dbReference>
<dbReference type="PROSITE" id="PS50197">
    <property type="entry name" value="BEACH"/>
    <property type="match status" value="1"/>
</dbReference>
<evidence type="ECO:0000259" key="5">
    <source>
        <dbReference type="PROSITE" id="PS50197"/>
    </source>
</evidence>
<accession>A0A8J5J416</accession>
<dbReference type="InterPro" id="IPR023362">
    <property type="entry name" value="PH-BEACH_dom"/>
</dbReference>
<feature type="repeat" description="WD" evidence="3">
    <location>
        <begin position="1349"/>
        <end position="1390"/>
    </location>
</feature>
<dbReference type="InterPro" id="IPR001849">
    <property type="entry name" value="PH_domain"/>
</dbReference>
<dbReference type="SMART" id="SM00233">
    <property type="entry name" value="PH"/>
    <property type="match status" value="1"/>
</dbReference>
<evidence type="ECO:0000313" key="8">
    <source>
        <dbReference type="Proteomes" id="UP000709295"/>
    </source>
</evidence>
<keyword evidence="1 3" id="KW-0853">WD repeat</keyword>
<sequence length="1446" mass="165035">MRLIREGRRLECENQHRESRRSNLKKWLDLSHDDEDQCLEDQKQQSETHHTFGISVTRRAAPVSPLAPSLKKSQSPLAVKWSSYIEAMGLKDSSGKHRRVRFVEKDAEEFERPVCTAEEKAKYHYSAEELGEMEAFAKQLVHRESRFAGQPEDTVLEQGFLSLPVNAPFFQSRRYYCLLRGHRLQMFSSAAHAAKNTGIKMQLTVLRVQDCQALSMQKKFALFGASLPSQIGLMFYVIKANGERVIFTADTRSSKRNWVHSLTRLTYVGEGECYTDTPPLRSRASSAPSAPTCMLPPVPEVEPEEEMHDEITTFGSLEADRRNSCTARLKQHDRGVLVMHRRRRSNKNAQTARFSLLLLEDGEFFLDDHSACRYLEPNAFTHRKVSGRIKVCTRGLFFVPHDLLLPILRFPFRCMTAEPVAECFLQPSTIPEEPGTETEETSLIYLTFQTKQVIEMRERGIDHPYIYKDTTENMEVANTSDIRSNSSSSLNGDMPAKYIFTLQHVTYEAFLASIHVIFEVSNLPRRMIAKTEEETLLAPVLAPRTTDKFDPSLLIDFREKLLMETGGVANRIEPLLKFPGCLMLTTLRLYFQPSSINNVFDPVLNWEYTNIDQVYKRRCLLQQIGLEIYLRNGDSFFFSFRSRTERDDFYALMVGQPELQHCRRKDLQFMMRKWQRREFSNFEYLKFLNNASGRTRNDLTQYPVFPWILCDYTSSELNLGDPKVYRDLSKPIGALNDERLEYFKARYEAMPRGDEAEGMPPPFLYGTHYSTPGYVLYFLVRKVPECMLCLQSGKFDAPDRLFRSIEVTWDGCVSNHTDVKELIPEFFDCTLPADEWLKNHKHLDLGTTQNFDRVDDVELPPWAHGDAKEFVQKNRAALESDYVSEHLHHWIDLIFGYKQQGEEAVKANNLFYYISYEGSADLETIDDPVQKSSLESQIQEFGQTPKLLFSTPHPSRNEGEGKIEVATPDLLLSPRVVVPRIRRVSIPLTSASDFRPHQRKEFTFSAFEDFTESEDETEDDMLSPQRRNRHRYSLVCFQTPWKRLPKAIEGLSTQLWGSISSGKPPKNWRWTSRLRTKYSLSTSWSWKQISKCQLHKGEVTSTVLSKDSSFLLTTSKDKTLKLSSTQDVAQFRDVSGKFALSCCDISPDESVVLVGSWDNCVYMHSVTTGLVLDKVFAHSDGISAIRVLQDRFVTSSWDSSIKLWRYTSRFIVATPIRTFLDCEESVLCLDVSRDGRFGAAGTRNGSVYLFNLSSAKLHNKTQASSHGGGISSIAFAQDNKSYVCATVQSELLQFNIRGEKLWSMDIRTAGQVRCFDSDGKYAVGGTTAGKILFWKLHEHAGTELVYEIPQAHDAGISSLAVGNSGSILVSGAVDGSVHVWKLQKKTPLPRTETSQLLSRQPTLHYGSIQTMTTSTSTKTKKTQRRARVYIPNATVQLAEAECCLEF</sequence>
<gene>
    <name evidence="7" type="ORF">JG688_00003972</name>
</gene>
<dbReference type="CDD" id="cd06071">
    <property type="entry name" value="Beach"/>
    <property type="match status" value="1"/>
</dbReference>
<reference evidence="7" key="1">
    <citation type="submission" date="2021-01" db="EMBL/GenBank/DDBJ databases">
        <title>Phytophthora aleatoria, a newly-described species from Pinus radiata is distinct from Phytophthora cactorum isolates based on comparative genomics.</title>
        <authorList>
            <person name="Mcdougal R."/>
            <person name="Panda P."/>
            <person name="Williams N."/>
            <person name="Studholme D.J."/>
        </authorList>
    </citation>
    <scope>NUCLEOTIDE SEQUENCE</scope>
    <source>
        <strain evidence="7">NZFS 4037</strain>
    </source>
</reference>
<dbReference type="InterPro" id="IPR057496">
    <property type="entry name" value="FAN-like_PH"/>
</dbReference>
<keyword evidence="8" id="KW-1185">Reference proteome</keyword>
<dbReference type="Pfam" id="PF14844">
    <property type="entry name" value="PH_BEACH"/>
    <property type="match status" value="1"/>
</dbReference>
<evidence type="ECO:0000256" key="1">
    <source>
        <dbReference type="ARBA" id="ARBA00022574"/>
    </source>
</evidence>
<evidence type="ECO:0000259" key="4">
    <source>
        <dbReference type="PROSITE" id="PS50003"/>
    </source>
</evidence>
<dbReference type="InterPro" id="IPR001680">
    <property type="entry name" value="WD40_rpt"/>
</dbReference>
<dbReference type="SMART" id="SM00320">
    <property type="entry name" value="WD40"/>
    <property type="match status" value="7"/>
</dbReference>
<dbReference type="PROSITE" id="PS50082">
    <property type="entry name" value="WD_REPEATS_2"/>
    <property type="match status" value="2"/>
</dbReference>
<dbReference type="InterPro" id="IPR050865">
    <property type="entry name" value="BEACH_Domain"/>
</dbReference>
<dbReference type="PANTHER" id="PTHR13743">
    <property type="entry name" value="BEIGE/BEACH-RELATED"/>
    <property type="match status" value="1"/>
</dbReference>
<dbReference type="Proteomes" id="UP000709295">
    <property type="component" value="Unassembled WGS sequence"/>
</dbReference>
<evidence type="ECO:0000256" key="2">
    <source>
        <dbReference type="ARBA" id="ARBA00022737"/>
    </source>
</evidence>
<feature type="domain" description="BEACH" evidence="5">
    <location>
        <begin position="659"/>
        <end position="956"/>
    </location>
</feature>
<dbReference type="CDD" id="cd01201">
    <property type="entry name" value="PH_BEACH"/>
    <property type="match status" value="1"/>
</dbReference>
<evidence type="ECO:0000259" key="6">
    <source>
        <dbReference type="PROSITE" id="PS51783"/>
    </source>
</evidence>
<evidence type="ECO:0008006" key="9">
    <source>
        <dbReference type="Google" id="ProtNLM"/>
    </source>
</evidence>
<dbReference type="PROSITE" id="PS50003">
    <property type="entry name" value="PH_DOMAIN"/>
    <property type="match status" value="1"/>
</dbReference>
<dbReference type="PROSITE" id="PS50294">
    <property type="entry name" value="WD_REPEATS_REGION"/>
    <property type="match status" value="1"/>
</dbReference>
<dbReference type="Pfam" id="PF02138">
    <property type="entry name" value="Beach"/>
    <property type="match status" value="1"/>
</dbReference>
<dbReference type="FunFam" id="1.10.1540.10:FF:000001">
    <property type="entry name" value="neurobeachin isoform X1"/>
    <property type="match status" value="1"/>
</dbReference>
<feature type="domain" description="PH" evidence="4">
    <location>
        <begin position="154"/>
        <end position="267"/>
    </location>
</feature>